<gene>
    <name evidence="2" type="ORF">PCLFYP37_03363</name>
</gene>
<dbReference type="SUPFAM" id="SSF52540">
    <property type="entry name" value="P-loop containing nucleoside triphosphate hydrolases"/>
    <property type="match status" value="1"/>
</dbReference>
<feature type="coiled-coil region" evidence="1">
    <location>
        <begin position="729"/>
        <end position="756"/>
    </location>
</feature>
<protein>
    <submittedName>
        <fullName evidence="2">Uncharacterized protein</fullName>
    </submittedName>
</protein>
<evidence type="ECO:0000256" key="1">
    <source>
        <dbReference type="SAM" id="Coils"/>
    </source>
</evidence>
<accession>A0A6N3GDG9</accession>
<name>A0A6N3GDG9_9BACT</name>
<reference evidence="2" key="1">
    <citation type="submission" date="2019-11" db="EMBL/GenBank/DDBJ databases">
        <authorList>
            <person name="Feng L."/>
        </authorList>
    </citation>
    <scope>NUCLEOTIDE SEQUENCE</scope>
    <source>
        <strain evidence="2">PclaraLFYP37</strain>
    </source>
</reference>
<sequence>MDSFMAIGNNANIQGPSIEYIVPQIVKYQNIDDLLENNKITQSFFDTNEYMSIDDVLQEKFVCVVGEPGIGKSQLVAEIEKRASANLYSEEASKFSTKGIPVDTKYCVIDALDEVDGNSFHDVLISIRNYKEENPNVNVIFTCRKHYVASYSNHFSVCNKLNYIELLRLKESDVLDIVRKKCHKTTYQNISICSKLKELLTIPRYLIFILEYGKKQRECSNVGELFEYVVGCSIQTAINGCQIKNENLNVLIQRVLEKLAFIMEISRKDQITKDELYSILDGIKGNMAQMLIANVDLLFFKNRILKETNGILQFENTEIQEYLAAKELCRQENIESVLYDIAVQQKLKHIYPNWYDVIPHISYTKDKVSTFINVFKLIVSYESNLENKAFENLLKYVDPSVLSLQQKEDLFLILFKHYQRISAYIMWRGPISELLQECYTPSCDAEIMLPLDQLNKVQLSNIYVTLDAIVEENKLSKCVSDYWVNAANDLMATGNNEKKLAALNLYSALKCTDELIQLSRLYSGLSKELKEKYCEITGYKQFVDKNVVDCWLDDCYKSNPYAINAVLCIEDTTIMTYAYGKISENGKLYNFFNKDGVLVVCYELYLKRQFDIAWNGSVDSRQLITRMIANFISSHLYTTYTVINAVIKQILLEETTGILFLQCFDNAWDIEEVFRRFDAELVDAGFLSSVEKLLHETQIEDWYINNILTSLVYKIKNDEVKKESVSEHINRYAKIFEQLDKNSKRLEEQKVNKNEQRLLEIFQNLLEPDVSEYYKYEAALELSQNIDFIKRQDSLQPFVDIISKFFNGIDLDKLVLQKTSDNSFSLSKSLVKIPYYVKALYQLGISDLLIAHRDLLAKTLPMICRTSSIDAREIREIYRKIIGSIGENEKVGLIEWWKSREDDFMNISPEDIFTCITDYDIDALSYKLEEFVEQYTENQENLGRRIAASKALDIISEGYCNWDLDRYKALFNTLVDDSITSVKMQCNAIMIEKFQDSNAIIWRIEYLKNNVVQSLNNDTGHARAISYEESEMISPNPRMFRCFMSITENNLLAEQLLDLFDFALSLTVNKKTQEYSSYLLNQIYFFFVNTANIHHISELRKKVEAFNATHISYLANNIMNGFEMLFLQNEKTNISKAIKLYNKCIEETHLEIRNNDDLRRYFTYIHSEVQKEIQDQGIYSLVRQDALNEDFIQRELKNTIINKCCQMGLNAVWVDREVTLQDNKRTDLLIRYGLCSPIMVELKLLHNQEIQNKKQRQEYKRKFIQYTNATNACLSVFWVFKIHRKESETSAFNSLKAEYKELDNTLVLLTDCKCSSGSETGLSKKRTRSKLKK</sequence>
<proteinExistence type="predicted"/>
<dbReference type="EMBL" id="CACRUT010000028">
    <property type="protein sequence ID" value="VYU62464.1"/>
    <property type="molecule type" value="Genomic_DNA"/>
</dbReference>
<dbReference type="InterPro" id="IPR027417">
    <property type="entry name" value="P-loop_NTPase"/>
</dbReference>
<evidence type="ECO:0000313" key="2">
    <source>
        <dbReference type="EMBL" id="VYU62464.1"/>
    </source>
</evidence>
<organism evidence="2">
    <name type="scientific">Paraprevotella clara</name>
    <dbReference type="NCBI Taxonomy" id="454154"/>
    <lineage>
        <taxon>Bacteria</taxon>
        <taxon>Pseudomonadati</taxon>
        <taxon>Bacteroidota</taxon>
        <taxon>Bacteroidia</taxon>
        <taxon>Bacteroidales</taxon>
        <taxon>Prevotellaceae</taxon>
        <taxon>Paraprevotella</taxon>
    </lineage>
</organism>
<keyword evidence="1" id="KW-0175">Coiled coil</keyword>